<dbReference type="Proteomes" id="UP000267029">
    <property type="component" value="Unassembled WGS sequence"/>
</dbReference>
<gene>
    <name evidence="2" type="ORF">MCOS_LOCUS8517</name>
</gene>
<dbReference type="WBParaSite" id="MCU_006154-RA">
    <property type="protein sequence ID" value="MCU_006154-RA"/>
    <property type="gene ID" value="MCU_006154"/>
</dbReference>
<reference evidence="4" key="2">
    <citation type="submission" date="2019-11" db="UniProtKB">
        <authorList>
            <consortium name="WormBaseParasite"/>
        </authorList>
    </citation>
    <scope>IDENTIFICATION</scope>
</reference>
<dbReference type="EMBL" id="UXSR01005525">
    <property type="protein sequence ID" value="VDD82514.1"/>
    <property type="molecule type" value="Genomic_DNA"/>
</dbReference>
<evidence type="ECO:0000313" key="4">
    <source>
        <dbReference type="WBParaSite" id="MCU_006154-RA"/>
    </source>
</evidence>
<evidence type="ECO:0000256" key="1">
    <source>
        <dbReference type="SAM" id="MobiDB-lite"/>
    </source>
</evidence>
<protein>
    <submittedName>
        <fullName evidence="4">CW-type domain-containing protein</fullName>
    </submittedName>
</protein>
<sequence>MKQEESPVKRLGPAPASTTPCVRVLAATSTSGLVGKPMQLLAVPKKLTAGGSNIAIRLSNTAPNSVSRPIFIAGGGDVGHVSADSSQTQIMGTKETAMEQEVVTTIDAEGEDEPSASLVEDIEEGEAPGLCAVCCQLEPPGFDPDASATNDSDCQVVDWAHCDYCNRWVHLNSECSRDAVISDSAFMCALCRGYEDGDVQLKDQKVEQGIDITTTKPLSHSPFGQESLNQVEESSVSNDAVKEI</sequence>
<dbReference type="OrthoDB" id="10491350at2759"/>
<name>A0A0R3ULG4_MESCO</name>
<dbReference type="AlphaFoldDB" id="A0A0R3ULG4"/>
<organism evidence="4">
    <name type="scientific">Mesocestoides corti</name>
    <name type="common">Flatworm</name>
    <dbReference type="NCBI Taxonomy" id="53468"/>
    <lineage>
        <taxon>Eukaryota</taxon>
        <taxon>Metazoa</taxon>
        <taxon>Spiralia</taxon>
        <taxon>Lophotrochozoa</taxon>
        <taxon>Platyhelminthes</taxon>
        <taxon>Cestoda</taxon>
        <taxon>Eucestoda</taxon>
        <taxon>Cyclophyllidea</taxon>
        <taxon>Mesocestoididae</taxon>
        <taxon>Mesocestoides</taxon>
    </lineage>
</organism>
<reference evidence="2 3" key="1">
    <citation type="submission" date="2018-10" db="EMBL/GenBank/DDBJ databases">
        <authorList>
            <consortium name="Pathogen Informatics"/>
        </authorList>
    </citation>
    <scope>NUCLEOTIDE SEQUENCE [LARGE SCALE GENOMIC DNA]</scope>
</reference>
<feature type="region of interest" description="Disordered" evidence="1">
    <location>
        <begin position="215"/>
        <end position="244"/>
    </location>
</feature>
<accession>A0A0R3ULG4</accession>
<feature type="compositionally biased region" description="Polar residues" evidence="1">
    <location>
        <begin position="215"/>
        <end position="238"/>
    </location>
</feature>
<evidence type="ECO:0000313" key="2">
    <source>
        <dbReference type="EMBL" id="VDD82514.1"/>
    </source>
</evidence>
<proteinExistence type="predicted"/>
<keyword evidence="3" id="KW-1185">Reference proteome</keyword>
<dbReference type="STRING" id="53468.A0A0R3ULG4"/>
<evidence type="ECO:0000313" key="3">
    <source>
        <dbReference type="Proteomes" id="UP000267029"/>
    </source>
</evidence>